<gene>
    <name evidence="2" type="ORF">EC973_003352</name>
</gene>
<feature type="chain" id="PRO_5034915847" evidence="1">
    <location>
        <begin position="24"/>
        <end position="148"/>
    </location>
</feature>
<reference evidence="2" key="1">
    <citation type="submission" date="2020-01" db="EMBL/GenBank/DDBJ databases">
        <title>Genome Sequencing of Three Apophysomyces-Like Fungal Strains Confirms a Novel Fungal Genus in the Mucoromycota with divergent Burkholderia-like Endosymbiotic Bacteria.</title>
        <authorList>
            <person name="Stajich J.E."/>
            <person name="Macias A.M."/>
            <person name="Carter-House D."/>
            <person name="Lovett B."/>
            <person name="Kasson L.R."/>
            <person name="Berry K."/>
            <person name="Grigoriev I."/>
            <person name="Chang Y."/>
            <person name="Spatafora J."/>
            <person name="Kasson M.T."/>
        </authorList>
    </citation>
    <scope>NUCLEOTIDE SEQUENCE</scope>
    <source>
        <strain evidence="2">NRRL A-21654</strain>
    </source>
</reference>
<proteinExistence type="predicted"/>
<sequence>MTKFSFVLGTLALWMTIVGTVLSLDCNYGGQYSTSTKCNGNWYQINAGYQNKNFAKTIMASIYQATKNMDNDEEMEWYCGRYKGETGCVLSYDGVWPSEVAAVAGDAMTGFGCVTDNVYSPATYADYTIKNLDGNFGFWLGTTDCAGC</sequence>
<evidence type="ECO:0000256" key="1">
    <source>
        <dbReference type="SAM" id="SignalP"/>
    </source>
</evidence>
<comment type="caution">
    <text evidence="2">The sequence shown here is derived from an EMBL/GenBank/DDBJ whole genome shotgun (WGS) entry which is preliminary data.</text>
</comment>
<organism evidence="2 3">
    <name type="scientific">Apophysomyces ossiformis</name>
    <dbReference type="NCBI Taxonomy" id="679940"/>
    <lineage>
        <taxon>Eukaryota</taxon>
        <taxon>Fungi</taxon>
        <taxon>Fungi incertae sedis</taxon>
        <taxon>Mucoromycota</taxon>
        <taxon>Mucoromycotina</taxon>
        <taxon>Mucoromycetes</taxon>
        <taxon>Mucorales</taxon>
        <taxon>Mucorineae</taxon>
        <taxon>Mucoraceae</taxon>
        <taxon>Apophysomyces</taxon>
    </lineage>
</organism>
<accession>A0A8H7BT32</accession>
<dbReference type="Proteomes" id="UP000605846">
    <property type="component" value="Unassembled WGS sequence"/>
</dbReference>
<keyword evidence="3" id="KW-1185">Reference proteome</keyword>
<protein>
    <submittedName>
        <fullName evidence="2">Uncharacterized protein</fullName>
    </submittedName>
</protein>
<feature type="signal peptide" evidence="1">
    <location>
        <begin position="1"/>
        <end position="23"/>
    </location>
</feature>
<name>A0A8H7BT32_9FUNG</name>
<keyword evidence="1" id="KW-0732">Signal</keyword>
<evidence type="ECO:0000313" key="3">
    <source>
        <dbReference type="Proteomes" id="UP000605846"/>
    </source>
</evidence>
<dbReference type="EMBL" id="JABAYA010000020">
    <property type="protein sequence ID" value="KAF7729939.1"/>
    <property type="molecule type" value="Genomic_DNA"/>
</dbReference>
<evidence type="ECO:0000313" key="2">
    <source>
        <dbReference type="EMBL" id="KAF7729939.1"/>
    </source>
</evidence>
<dbReference type="AlphaFoldDB" id="A0A8H7BT32"/>